<accession>A0ABY7HQL4</accession>
<proteinExistence type="predicted"/>
<evidence type="ECO:0000313" key="1">
    <source>
        <dbReference type="EMBL" id="WAT01523.1"/>
    </source>
</evidence>
<organism evidence="1 2">
    <name type="scientific">Rouxiella chamberiensis</name>
    <dbReference type="NCBI Taxonomy" id="1513468"/>
    <lineage>
        <taxon>Bacteria</taxon>
        <taxon>Pseudomonadati</taxon>
        <taxon>Pseudomonadota</taxon>
        <taxon>Gammaproteobacteria</taxon>
        <taxon>Enterobacterales</taxon>
        <taxon>Yersiniaceae</taxon>
        <taxon>Rouxiella</taxon>
    </lineage>
</organism>
<evidence type="ECO:0000313" key="2">
    <source>
        <dbReference type="Proteomes" id="UP001164712"/>
    </source>
</evidence>
<dbReference type="EMBL" id="CP114058">
    <property type="protein sequence ID" value="WAT01523.1"/>
    <property type="molecule type" value="Genomic_DNA"/>
</dbReference>
<dbReference type="RefSeq" id="WP_269128045.1">
    <property type="nucleotide sequence ID" value="NZ_CP114058.1"/>
</dbReference>
<keyword evidence="2" id="KW-1185">Reference proteome</keyword>
<dbReference type="Proteomes" id="UP001164712">
    <property type="component" value="Chromosome"/>
</dbReference>
<gene>
    <name evidence="1" type="ORF">O1V66_01695</name>
</gene>
<name>A0ABY7HQL4_9GAMM</name>
<sequence>MVDSVDSDLRLAKIYSTNDFNLAQLKADRLCGNKSYYLKIVYDSEKDINSKYPDLVPYVGLPFSCDVKGAATAGNLEAKKIVEAEREKLYKDLDAAYRHQYEVHKAYAKKYGGDTYSVELPDGSIEAHSFDSDGSACHSSANQFGGETYCD</sequence>
<protein>
    <submittedName>
        <fullName evidence="1">Uncharacterized protein</fullName>
    </submittedName>
</protein>
<reference evidence="1" key="1">
    <citation type="submission" date="2022-12" db="EMBL/GenBank/DDBJ databases">
        <title>Complete genome sequence of an Australian strain of Rouxiella badensis DAR84756 and resolution of the R. badensis DSM100043 and R. chamberiensis DSM28324 genomes.</title>
        <authorList>
            <person name="Paul S."/>
            <person name="Anderson P.J."/>
            <person name="Maynard G."/>
            <person name="Dyall-Smith M."/>
            <person name="Kudinha T."/>
        </authorList>
    </citation>
    <scope>NUCLEOTIDE SEQUENCE</scope>
    <source>
        <strain evidence="1">DSM 28324</strain>
    </source>
</reference>